<protein>
    <recommendedName>
        <fullName evidence="3">DUF3795 domain-containing protein</fullName>
    </recommendedName>
</protein>
<sequence>MTINPNFVSPCGLYCGVCAIHIADRDNNEKFKERLVKLYQGGVPGKGTLPNSRNLTTNDIKCSGCLSDNLFMHCKQCEIRDCVKEKGYSGCHQCDEFPCKYIENFSMAVGKKVILRSVPYRRKYGTKKWVEDEEARYFCPGCGNKVFRGAVKCNKCKEVLDLD</sequence>
<dbReference type="Pfam" id="PF12675">
    <property type="entry name" value="DUF3795"/>
    <property type="match status" value="1"/>
</dbReference>
<evidence type="ECO:0000313" key="2">
    <source>
        <dbReference type="Proteomes" id="UP000199608"/>
    </source>
</evidence>
<gene>
    <name evidence="1" type="ORF">SAMN04487931_110100</name>
</gene>
<accession>A0A1H2J2L5</accession>
<evidence type="ECO:0008006" key="3">
    <source>
        <dbReference type="Google" id="ProtNLM"/>
    </source>
</evidence>
<evidence type="ECO:0000313" key="1">
    <source>
        <dbReference type="EMBL" id="SDU50395.1"/>
    </source>
</evidence>
<keyword evidence="2" id="KW-1185">Reference proteome</keyword>
<reference evidence="2" key="1">
    <citation type="submission" date="2016-10" db="EMBL/GenBank/DDBJ databases">
        <authorList>
            <person name="Varghese N."/>
            <person name="Submissions S."/>
        </authorList>
    </citation>
    <scope>NUCLEOTIDE SEQUENCE [LARGE SCALE GENOMIC DNA]</scope>
    <source>
        <strain evidence="2">DSM 3384</strain>
    </source>
</reference>
<dbReference type="AlphaFoldDB" id="A0A1H2J2L5"/>
<proteinExistence type="predicted"/>
<dbReference type="RefSeq" id="WP_014959578.1">
    <property type="nucleotide sequence ID" value="NZ_FNLL01000010.1"/>
</dbReference>
<organism evidence="1 2">
    <name type="scientific">Desulfobacula phenolica</name>
    <dbReference type="NCBI Taxonomy" id="90732"/>
    <lineage>
        <taxon>Bacteria</taxon>
        <taxon>Pseudomonadati</taxon>
        <taxon>Thermodesulfobacteriota</taxon>
        <taxon>Desulfobacteria</taxon>
        <taxon>Desulfobacterales</taxon>
        <taxon>Desulfobacteraceae</taxon>
        <taxon>Desulfobacula</taxon>
    </lineage>
</organism>
<dbReference type="InterPro" id="IPR024227">
    <property type="entry name" value="DUF3795"/>
</dbReference>
<dbReference type="Proteomes" id="UP000199608">
    <property type="component" value="Unassembled WGS sequence"/>
</dbReference>
<name>A0A1H2J2L5_9BACT</name>
<dbReference type="EMBL" id="FNLL01000010">
    <property type="protein sequence ID" value="SDU50395.1"/>
    <property type="molecule type" value="Genomic_DNA"/>
</dbReference>